<gene>
    <name evidence="2" type="ORF">PYTT_0398</name>
</gene>
<dbReference type="AlphaFoldDB" id="A0A1H6KH43"/>
<dbReference type="Proteomes" id="UP000176204">
    <property type="component" value="Chromosome I"/>
</dbReference>
<dbReference type="EMBL" id="LT629973">
    <property type="protein sequence ID" value="SEH74504.1"/>
    <property type="molecule type" value="Genomic_DNA"/>
</dbReference>
<organism evidence="2 3">
    <name type="scientific">Akkermansia glycaniphila</name>
    <dbReference type="NCBI Taxonomy" id="1679444"/>
    <lineage>
        <taxon>Bacteria</taxon>
        <taxon>Pseudomonadati</taxon>
        <taxon>Verrucomicrobiota</taxon>
        <taxon>Verrucomicrobiia</taxon>
        <taxon>Verrucomicrobiales</taxon>
        <taxon>Akkermansiaceae</taxon>
        <taxon>Akkermansia</taxon>
    </lineage>
</organism>
<dbReference type="STRING" id="1679444.PYTT_0398"/>
<protein>
    <submittedName>
        <fullName evidence="2">Ferritin-related</fullName>
    </submittedName>
</protein>
<keyword evidence="3" id="KW-1185">Reference proteome</keyword>
<name>A0A1H6KH43_9BACT</name>
<dbReference type="InterPro" id="IPR005183">
    <property type="entry name" value="DUF305_CopM-like"/>
</dbReference>
<dbReference type="InterPro" id="IPR012347">
    <property type="entry name" value="Ferritin-like"/>
</dbReference>
<evidence type="ECO:0000313" key="2">
    <source>
        <dbReference type="EMBL" id="SEH74504.1"/>
    </source>
</evidence>
<accession>A0A1H6KH43</accession>
<dbReference type="PANTHER" id="PTHR36933:SF1">
    <property type="entry name" value="SLL0788 PROTEIN"/>
    <property type="match status" value="1"/>
</dbReference>
<sequence length="132" mass="14803">MAQYEIANGKNFEMIQLAKSIVAEQQIEIEKMLFLLAHCEKMQIPVGYGAAMTQTMTDMMDVTPGDNVQYDSVDHAFAAIMLPHHQAAVDMAMVLLKYGKDPRIANVAAQIIAEQQVEIEQMQMFLKLNKGK</sequence>
<dbReference type="Pfam" id="PF03713">
    <property type="entry name" value="DUF305"/>
    <property type="match status" value="1"/>
</dbReference>
<dbReference type="KEGG" id="agl:PYTT_0398"/>
<evidence type="ECO:0000259" key="1">
    <source>
        <dbReference type="Pfam" id="PF03713"/>
    </source>
</evidence>
<evidence type="ECO:0000313" key="3">
    <source>
        <dbReference type="Proteomes" id="UP000176204"/>
    </source>
</evidence>
<dbReference type="PANTHER" id="PTHR36933">
    <property type="entry name" value="SLL0788 PROTEIN"/>
    <property type="match status" value="1"/>
</dbReference>
<feature type="domain" description="DUF305" evidence="1">
    <location>
        <begin position="1"/>
        <end position="125"/>
    </location>
</feature>
<proteinExistence type="predicted"/>
<reference evidence="3" key="1">
    <citation type="submission" date="2016-09" db="EMBL/GenBank/DDBJ databases">
        <authorList>
            <person name="Koehorst J."/>
        </authorList>
    </citation>
    <scope>NUCLEOTIDE SEQUENCE [LARGE SCALE GENOMIC DNA]</scope>
</reference>
<dbReference type="Gene3D" id="1.20.1260.10">
    <property type="match status" value="2"/>
</dbReference>